<dbReference type="EMBL" id="AMZH03010800">
    <property type="protein sequence ID" value="RRT54059.1"/>
    <property type="molecule type" value="Genomic_DNA"/>
</dbReference>
<dbReference type="Gene3D" id="3.30.200.20">
    <property type="entry name" value="Phosphorylase Kinase, domain 1"/>
    <property type="match status" value="1"/>
</dbReference>
<dbReference type="AlphaFoldDB" id="A0A426YQQ3"/>
<sequence>MFKFLKGVVGGSGTGPKDLPYNIGEPYPSAWGSWTHHRGTSKEDGSSVSIFSLSGSSSQDGHLAAGRNGVKRLRTVTYSTFTCRFQSPTHFALDRMMPLQCLPLLFSTRRG</sequence>
<comment type="caution">
    <text evidence="1">The sequence shown here is derived from an EMBL/GenBank/DDBJ whole genome shotgun (WGS) entry which is preliminary data.</text>
</comment>
<evidence type="ECO:0000313" key="1">
    <source>
        <dbReference type="EMBL" id="RRT54059.1"/>
    </source>
</evidence>
<name>A0A426YQQ3_ENSVE</name>
<accession>A0A426YQQ3</accession>
<reference evidence="1 2" key="1">
    <citation type="journal article" date="2014" name="Agronomy (Basel)">
        <title>A Draft Genome Sequence for Ensete ventricosum, the Drought-Tolerant Tree Against Hunger.</title>
        <authorList>
            <person name="Harrison J."/>
            <person name="Moore K.A."/>
            <person name="Paszkiewicz K."/>
            <person name="Jones T."/>
            <person name="Grant M."/>
            <person name="Ambacheew D."/>
            <person name="Muzemil S."/>
            <person name="Studholme D.J."/>
        </authorList>
    </citation>
    <scope>NUCLEOTIDE SEQUENCE [LARGE SCALE GENOMIC DNA]</scope>
</reference>
<protein>
    <submittedName>
        <fullName evidence="1">Uncharacterized protein</fullName>
    </submittedName>
</protein>
<evidence type="ECO:0000313" key="2">
    <source>
        <dbReference type="Proteomes" id="UP000287651"/>
    </source>
</evidence>
<gene>
    <name evidence="1" type="ORF">B296_00049411</name>
</gene>
<proteinExistence type="predicted"/>
<organism evidence="1 2">
    <name type="scientific">Ensete ventricosum</name>
    <name type="common">Abyssinian banana</name>
    <name type="synonym">Musa ensete</name>
    <dbReference type="NCBI Taxonomy" id="4639"/>
    <lineage>
        <taxon>Eukaryota</taxon>
        <taxon>Viridiplantae</taxon>
        <taxon>Streptophyta</taxon>
        <taxon>Embryophyta</taxon>
        <taxon>Tracheophyta</taxon>
        <taxon>Spermatophyta</taxon>
        <taxon>Magnoliopsida</taxon>
        <taxon>Liliopsida</taxon>
        <taxon>Zingiberales</taxon>
        <taxon>Musaceae</taxon>
        <taxon>Ensete</taxon>
    </lineage>
</organism>
<dbReference type="Proteomes" id="UP000287651">
    <property type="component" value="Unassembled WGS sequence"/>
</dbReference>